<keyword evidence="1" id="KW-0472">Membrane</keyword>
<protein>
    <submittedName>
        <fullName evidence="3">Pilus assembly protein</fullName>
    </submittedName>
</protein>
<evidence type="ECO:0000313" key="3">
    <source>
        <dbReference type="EMBL" id="QGW84161.1"/>
    </source>
</evidence>
<dbReference type="AlphaFoldDB" id="A0A6I6HMH2"/>
<evidence type="ECO:0000259" key="2">
    <source>
        <dbReference type="Pfam" id="PF07811"/>
    </source>
</evidence>
<dbReference type="Pfam" id="PF07811">
    <property type="entry name" value="TadE"/>
    <property type="match status" value="1"/>
</dbReference>
<reference evidence="3 4" key="1">
    <citation type="submission" date="2019-12" db="EMBL/GenBank/DDBJ databases">
        <title>Hybrid Genome Assemblies of two High G+C Isolates from Undergraduate Microbiology Courses.</title>
        <authorList>
            <person name="Ne Ville C.J."/>
            <person name="Enright D."/>
            <person name="Hernandez I."/>
            <person name="Dodsworth J."/>
            <person name="Orwin P.M."/>
        </authorList>
    </citation>
    <scope>NUCLEOTIDE SEQUENCE [LARGE SCALE GENOMIC DNA]</scope>
    <source>
        <strain evidence="3 4">CSUSB</strain>
    </source>
</reference>
<gene>
    <name evidence="3" type="ORF">GOQ09_22420</name>
</gene>
<name>A0A6I6HMH2_VARPD</name>
<keyword evidence="1" id="KW-0812">Transmembrane</keyword>
<dbReference type="EMBL" id="CP046622">
    <property type="protein sequence ID" value="QGW84161.1"/>
    <property type="molecule type" value="Genomic_DNA"/>
</dbReference>
<dbReference type="InterPro" id="IPR012495">
    <property type="entry name" value="TadE-like_dom"/>
</dbReference>
<dbReference type="Proteomes" id="UP000425817">
    <property type="component" value="Chromosome"/>
</dbReference>
<dbReference type="RefSeq" id="WP_157615858.1">
    <property type="nucleotide sequence ID" value="NZ_CP046622.1"/>
</dbReference>
<dbReference type="OrthoDB" id="8688629at2"/>
<organism evidence="3 4">
    <name type="scientific">Variovorax paradoxus</name>
    <dbReference type="NCBI Taxonomy" id="34073"/>
    <lineage>
        <taxon>Bacteria</taxon>
        <taxon>Pseudomonadati</taxon>
        <taxon>Pseudomonadota</taxon>
        <taxon>Betaproteobacteria</taxon>
        <taxon>Burkholderiales</taxon>
        <taxon>Comamonadaceae</taxon>
        <taxon>Variovorax</taxon>
    </lineage>
</organism>
<accession>A0A6I6HMH2</accession>
<evidence type="ECO:0000256" key="1">
    <source>
        <dbReference type="SAM" id="Phobius"/>
    </source>
</evidence>
<feature type="transmembrane region" description="Helical" evidence="1">
    <location>
        <begin position="16"/>
        <end position="41"/>
    </location>
</feature>
<keyword evidence="1" id="KW-1133">Transmembrane helix</keyword>
<proteinExistence type="predicted"/>
<feature type="domain" description="TadE-like" evidence="2">
    <location>
        <begin position="15"/>
        <end position="57"/>
    </location>
</feature>
<sequence>METRNHAKPGHAQHGVYAIEFAFVFLIIFALLYAVICYGFLLTMRMSLQNAAEDGARAGLRYQINLEARKTKANDIAVERSDWLPAGLKANRNVEARICLAGTDDCSQAAPPCGPEWNNRCQVVVTVAVSGIDTLFPAFPSFAVPTRIAGQASMLLDGRSL</sequence>
<evidence type="ECO:0000313" key="4">
    <source>
        <dbReference type="Proteomes" id="UP000425817"/>
    </source>
</evidence>